<evidence type="ECO:0000256" key="1">
    <source>
        <dbReference type="SAM" id="SignalP"/>
    </source>
</evidence>
<sequence length="412" mass="44598">MKSLSSIILAVALGLGLVACGQADLDPSSTEAPPQTSEGRVLAAPFAKAIGPIDDKGRTVVYSPVDASGALTVESKARLVDDMGKTLLETDYRDIWPLYTGDYYKFRLVTDGPWGLMDAQGQVLQDPFADALEPFTDKDGNPRFSYQKEGLWGIYDPQSRTMTPALSESLPLPAGGGFVYSQKDLFGLAAGDGSPLVEPVFDWIGPFAENDRALYRSGDEYGMINAQGDRVKTLDLPGRLEATSFLNGLPLAYEKDGRWGLLDSDFKVLREPFADAAIAMISRGSQDDGYGLYEEKGRVGLLDAKGKVLRKPFADQVGPFTPAGHAVYRDGSQGGIIDLKGKEVTLPENQGLGDFNALGYVPFKQGGKWGVVNEKGRVVVKPTLAELRLFTNGSQAWFREKENGPWGIISLN</sequence>
<dbReference type="PANTHER" id="PTHR37841:SF1">
    <property type="entry name" value="DUF3298 DOMAIN-CONTAINING PROTEIN"/>
    <property type="match status" value="1"/>
</dbReference>
<dbReference type="Proteomes" id="UP001631949">
    <property type="component" value="Unassembled WGS sequence"/>
</dbReference>
<accession>A0ABW9GYM4</accession>
<organism evidence="2 3">
    <name type="scientific">Peptococcus simiae</name>
    <dbReference type="NCBI Taxonomy" id="1643805"/>
    <lineage>
        <taxon>Bacteria</taxon>
        <taxon>Bacillati</taxon>
        <taxon>Bacillota</taxon>
        <taxon>Clostridia</taxon>
        <taxon>Eubacteriales</taxon>
        <taxon>Peptococcaceae</taxon>
        <taxon>Peptococcus</taxon>
    </lineage>
</organism>
<comment type="caution">
    <text evidence="2">The sequence shown here is derived from an EMBL/GenBank/DDBJ whole genome shotgun (WGS) entry which is preliminary data.</text>
</comment>
<keyword evidence="1" id="KW-0732">Signal</keyword>
<name>A0ABW9GYM4_9FIRM</name>
<keyword evidence="3" id="KW-1185">Reference proteome</keyword>
<feature type="chain" id="PRO_5045813577" evidence="1">
    <location>
        <begin position="24"/>
        <end position="412"/>
    </location>
</feature>
<evidence type="ECO:0000313" key="2">
    <source>
        <dbReference type="EMBL" id="MFM9413505.1"/>
    </source>
</evidence>
<evidence type="ECO:0000313" key="3">
    <source>
        <dbReference type="Proteomes" id="UP001631949"/>
    </source>
</evidence>
<dbReference type="PROSITE" id="PS51257">
    <property type="entry name" value="PROKAR_LIPOPROTEIN"/>
    <property type="match status" value="1"/>
</dbReference>
<gene>
    <name evidence="2" type="ORF">ACKQTC_03900</name>
</gene>
<proteinExistence type="predicted"/>
<dbReference type="InterPro" id="IPR032774">
    <property type="entry name" value="WG_beta_rep"/>
</dbReference>
<dbReference type="Pfam" id="PF14903">
    <property type="entry name" value="WG_beta_rep"/>
    <property type="match status" value="2"/>
</dbReference>
<dbReference type="PANTHER" id="PTHR37841">
    <property type="entry name" value="GLR2918 PROTEIN"/>
    <property type="match status" value="1"/>
</dbReference>
<protein>
    <submittedName>
        <fullName evidence="2">WG repeat-containing protein</fullName>
    </submittedName>
</protein>
<dbReference type="RefSeq" id="WP_408977124.1">
    <property type="nucleotide sequence ID" value="NZ_JBJUVG010000004.1"/>
</dbReference>
<reference evidence="2 3" key="1">
    <citation type="journal article" date="2016" name="Int. J. Syst. Evol. Microbiol.">
        <title>Peptococcus simiae sp. nov., isolated from rhesus macaque faeces and emended description of the genus Peptococcus.</title>
        <authorList>
            <person name="Shkoporov A.N."/>
            <person name="Efimov B.A."/>
            <person name="Kondova I."/>
            <person name="Ouwerling B."/>
            <person name="Chaplin A.V."/>
            <person name="Shcherbakova V.A."/>
            <person name="Langermans J.A.M."/>
        </authorList>
    </citation>
    <scope>NUCLEOTIDE SEQUENCE [LARGE SCALE GENOMIC DNA]</scope>
    <source>
        <strain evidence="2 3">M108</strain>
    </source>
</reference>
<feature type="signal peptide" evidence="1">
    <location>
        <begin position="1"/>
        <end position="23"/>
    </location>
</feature>
<dbReference type="EMBL" id="JBJUVG010000004">
    <property type="protein sequence ID" value="MFM9413505.1"/>
    <property type="molecule type" value="Genomic_DNA"/>
</dbReference>